<evidence type="ECO:0000256" key="1">
    <source>
        <dbReference type="SAM" id="MobiDB-lite"/>
    </source>
</evidence>
<dbReference type="AlphaFoldDB" id="A0A1I7TFA5"/>
<sequence length="188" mass="21693">MSKQSENVSIKCVLRVDSTRCFCNLDNGNCWDFNDIMLSTPREESDLGSSKNRSKLKQEMEQQQDMAEFIPHLQQPKKRNPRIPSGERNEKSIISKTDQGSVMKKRKSDESVAMKSIKKTQSLSSPEHTALSIEHPRVQRTPRPRTPIEGVESKRTKRKKSGSRPKSPGSEYHGKKSKEKTQWFRFWS</sequence>
<reference evidence="3" key="1">
    <citation type="submission" date="2016-11" db="UniProtKB">
        <authorList>
            <consortium name="WormBaseParasite"/>
        </authorList>
    </citation>
    <scope>IDENTIFICATION</scope>
</reference>
<dbReference type="Proteomes" id="UP000095282">
    <property type="component" value="Unplaced"/>
</dbReference>
<evidence type="ECO:0000313" key="2">
    <source>
        <dbReference type="Proteomes" id="UP000095282"/>
    </source>
</evidence>
<proteinExistence type="predicted"/>
<evidence type="ECO:0000313" key="3">
    <source>
        <dbReference type="WBParaSite" id="Csp11.Scaffold599.g5383.t2"/>
    </source>
</evidence>
<feature type="region of interest" description="Disordered" evidence="1">
    <location>
        <begin position="42"/>
        <end position="188"/>
    </location>
</feature>
<organism evidence="2 3">
    <name type="scientific">Caenorhabditis tropicalis</name>
    <dbReference type="NCBI Taxonomy" id="1561998"/>
    <lineage>
        <taxon>Eukaryota</taxon>
        <taxon>Metazoa</taxon>
        <taxon>Ecdysozoa</taxon>
        <taxon>Nematoda</taxon>
        <taxon>Chromadorea</taxon>
        <taxon>Rhabditida</taxon>
        <taxon>Rhabditina</taxon>
        <taxon>Rhabditomorpha</taxon>
        <taxon>Rhabditoidea</taxon>
        <taxon>Rhabditidae</taxon>
        <taxon>Peloderinae</taxon>
        <taxon>Caenorhabditis</taxon>
    </lineage>
</organism>
<dbReference type="eggNOG" id="ENOG502THZG">
    <property type="taxonomic scope" value="Eukaryota"/>
</dbReference>
<dbReference type="WBParaSite" id="Csp11.Scaffold599.g5383.t2">
    <property type="protein sequence ID" value="Csp11.Scaffold599.g5383.t2"/>
    <property type="gene ID" value="Csp11.Scaffold599.g5383"/>
</dbReference>
<keyword evidence="2" id="KW-1185">Reference proteome</keyword>
<protein>
    <submittedName>
        <fullName evidence="3">Uncharacterized protein</fullName>
    </submittedName>
</protein>
<accession>A0A1I7TFA5</accession>
<name>A0A1I7TFA5_9PELO</name>